<comment type="similarity">
    <text evidence="4 13">Belongs to the threonine synthase family.</text>
</comment>
<dbReference type="CDD" id="cd01563">
    <property type="entry name" value="Thr-synth_1"/>
    <property type="match status" value="1"/>
</dbReference>
<keyword evidence="8 13" id="KW-0791">Threonine biosynthesis</keyword>
<proteinExistence type="inferred from homology"/>
<evidence type="ECO:0000313" key="19">
    <source>
        <dbReference type="Proteomes" id="UP000272015"/>
    </source>
</evidence>
<keyword evidence="7 13" id="KW-0028">Amino-acid biosynthesis</keyword>
<dbReference type="EMBL" id="QZVS01000089">
    <property type="protein sequence ID" value="RJT87521.1"/>
    <property type="molecule type" value="Genomic_DNA"/>
</dbReference>
<feature type="region of interest" description="Disordered" evidence="16">
    <location>
        <begin position="1"/>
        <end position="24"/>
    </location>
</feature>
<dbReference type="GO" id="GO:0030170">
    <property type="term" value="F:pyridoxal phosphate binding"/>
    <property type="evidence" value="ECO:0007669"/>
    <property type="project" value="InterPro"/>
</dbReference>
<feature type="binding site" evidence="14">
    <location>
        <position position="349"/>
    </location>
    <ligand>
        <name>pyridoxal 5'-phosphate</name>
        <dbReference type="ChEBI" id="CHEBI:597326"/>
    </ligand>
</feature>
<evidence type="ECO:0000256" key="2">
    <source>
        <dbReference type="ARBA" id="ARBA00003648"/>
    </source>
</evidence>
<dbReference type="Pfam" id="PF00291">
    <property type="entry name" value="PALP"/>
    <property type="match status" value="1"/>
</dbReference>
<dbReference type="AlphaFoldDB" id="A0A3A5MFE0"/>
<dbReference type="GO" id="GO:0003941">
    <property type="term" value="F:L-serine ammonia-lyase activity"/>
    <property type="evidence" value="ECO:0007669"/>
    <property type="project" value="TreeGrafter"/>
</dbReference>
<evidence type="ECO:0000259" key="17">
    <source>
        <dbReference type="Pfam" id="PF00291"/>
    </source>
</evidence>
<reference evidence="18 19" key="1">
    <citation type="submission" date="2018-09" db="EMBL/GenBank/DDBJ databases">
        <title>Novel species of Cryobacterium.</title>
        <authorList>
            <person name="Liu Q."/>
            <person name="Xin Y.-H."/>
        </authorList>
    </citation>
    <scope>NUCLEOTIDE SEQUENCE [LARGE SCALE GENOMIC DNA]</scope>
    <source>
        <strain evidence="18 19">Hh39</strain>
    </source>
</reference>
<feature type="compositionally biased region" description="Polar residues" evidence="16">
    <location>
        <begin position="1"/>
        <end position="21"/>
    </location>
</feature>
<dbReference type="InterPro" id="IPR000634">
    <property type="entry name" value="Ser/Thr_deHydtase_PyrdxlP-BS"/>
</dbReference>
<keyword evidence="19" id="KW-1185">Reference proteome</keyword>
<evidence type="ECO:0000256" key="8">
    <source>
        <dbReference type="ARBA" id="ARBA00022697"/>
    </source>
</evidence>
<evidence type="ECO:0000313" key="18">
    <source>
        <dbReference type="EMBL" id="RJT87521.1"/>
    </source>
</evidence>
<evidence type="ECO:0000256" key="6">
    <source>
        <dbReference type="ARBA" id="ARBA00018679"/>
    </source>
</evidence>
<accession>A0A3A5MFE0</accession>
<dbReference type="InterPro" id="IPR026260">
    <property type="entry name" value="Thr_Synthase_bac/arc"/>
</dbReference>
<dbReference type="SUPFAM" id="SSF53686">
    <property type="entry name" value="Tryptophan synthase beta subunit-like PLP-dependent enzymes"/>
    <property type="match status" value="1"/>
</dbReference>
<dbReference type="GO" id="GO:0006567">
    <property type="term" value="P:L-threonine catabolic process"/>
    <property type="evidence" value="ECO:0007669"/>
    <property type="project" value="TreeGrafter"/>
</dbReference>
<dbReference type="RefSeq" id="WP_119975394.1">
    <property type="nucleotide sequence ID" value="NZ_JBHSQA010000003.1"/>
</dbReference>
<dbReference type="UniPathway" id="UPA00050">
    <property type="reaction ID" value="UER00065"/>
</dbReference>
<dbReference type="InterPro" id="IPR050147">
    <property type="entry name" value="Ser/Thr_Dehydratase"/>
</dbReference>
<evidence type="ECO:0000256" key="5">
    <source>
        <dbReference type="ARBA" id="ARBA00013028"/>
    </source>
</evidence>
<dbReference type="PROSITE" id="PS00165">
    <property type="entry name" value="DEHYDRATASE_SER_THR"/>
    <property type="match status" value="1"/>
</dbReference>
<dbReference type="GO" id="GO:0009088">
    <property type="term" value="P:threonine biosynthetic process"/>
    <property type="evidence" value="ECO:0007669"/>
    <property type="project" value="UniProtKB-UniRule"/>
</dbReference>
<feature type="binding site" evidence="14">
    <location>
        <begin position="219"/>
        <end position="223"/>
    </location>
    <ligand>
        <name>pyridoxal 5'-phosphate</name>
        <dbReference type="ChEBI" id="CHEBI:597326"/>
    </ligand>
</feature>
<evidence type="ECO:0000256" key="15">
    <source>
        <dbReference type="PIRSR" id="PIRSR038945-2"/>
    </source>
</evidence>
<evidence type="ECO:0000256" key="3">
    <source>
        <dbReference type="ARBA" id="ARBA00004979"/>
    </source>
</evidence>
<feature type="binding site" evidence="14">
    <location>
        <position position="119"/>
    </location>
    <ligand>
        <name>pyridoxal 5'-phosphate</name>
        <dbReference type="ChEBI" id="CHEBI:597326"/>
    </ligand>
</feature>
<comment type="pathway">
    <text evidence="3 13">Amino-acid biosynthesis; L-threonine biosynthesis; L-threonine from L-aspartate: step 5/5.</text>
</comment>
<dbReference type="GO" id="GO:0004794">
    <property type="term" value="F:threonine deaminase activity"/>
    <property type="evidence" value="ECO:0007669"/>
    <property type="project" value="TreeGrafter"/>
</dbReference>
<dbReference type="PIRSF" id="PIRSF038945">
    <property type="entry name" value="Thr_synthase"/>
    <property type="match status" value="1"/>
</dbReference>
<gene>
    <name evidence="18" type="ORF">D6T64_14540</name>
</gene>
<dbReference type="InterPro" id="IPR001926">
    <property type="entry name" value="TrpB-like_PALP"/>
</dbReference>
<evidence type="ECO:0000256" key="7">
    <source>
        <dbReference type="ARBA" id="ARBA00022605"/>
    </source>
</evidence>
<comment type="function">
    <text evidence="2 13">Catalyzes the gamma-elimination of phosphate from L-phosphohomoserine and the beta-addition of water to produce L-threonine.</text>
</comment>
<evidence type="ECO:0000256" key="10">
    <source>
        <dbReference type="ARBA" id="ARBA00023239"/>
    </source>
</evidence>
<dbReference type="InterPro" id="IPR036052">
    <property type="entry name" value="TrpB-like_PALP_sf"/>
</dbReference>
<dbReference type="InterPro" id="IPR004450">
    <property type="entry name" value="Thr_synthase-like"/>
</dbReference>
<dbReference type="OrthoDB" id="9778118at2"/>
<evidence type="ECO:0000256" key="16">
    <source>
        <dbReference type="SAM" id="MobiDB-lite"/>
    </source>
</evidence>
<evidence type="ECO:0000256" key="1">
    <source>
        <dbReference type="ARBA" id="ARBA00001933"/>
    </source>
</evidence>
<dbReference type="FunFam" id="3.40.50.1100:FF:000014">
    <property type="entry name" value="Threonine synthase"/>
    <property type="match status" value="1"/>
</dbReference>
<evidence type="ECO:0000256" key="11">
    <source>
        <dbReference type="ARBA" id="ARBA00049144"/>
    </source>
</evidence>
<feature type="domain" description="Tryptophan synthase beta chain-like PALP" evidence="17">
    <location>
        <begin position="56"/>
        <end position="350"/>
    </location>
</feature>
<evidence type="ECO:0000256" key="4">
    <source>
        <dbReference type="ARBA" id="ARBA00005517"/>
    </source>
</evidence>
<dbReference type="FunFam" id="3.40.50.1100:FF:000013">
    <property type="entry name" value="Threonine synthase"/>
    <property type="match status" value="1"/>
</dbReference>
<name>A0A3A5MFE0_9MICO</name>
<feature type="modified residue" description="N6-(pyridoxal phosphate)lysine" evidence="15">
    <location>
        <position position="93"/>
    </location>
</feature>
<sequence length="389" mass="40620">MTSQIVPQRQSNPSTAPSTGPLTEADRSALIQNRQWRGVLREYADRLNISDATPIITLGEGGTPLIPAPALSHRTGAKVWIKFEGMNPTGSFKDRGMTMAISKAMEDGAKAVICASTGNTSASAAAYATHAGITAAVLVPEGKIAMGKLSQAVAHNAQLLQVQGNFDDCLDIARDLAANYPVHLVNSVNPDRIEGQKTAAFEVVEVLGDAPDFHFVPVGNAGNYTAYHRGYREEVERGATTKLPRMFGFQAAGSAPIVLGHRVDNPDTIASAIRIGNPASWDFALAARADSDGYFGAITDEKILEAHRILSAEVGIFVEPASAIGVAGLLERAEAGLIPAGASVVITVTGHGLKDPGWALRTADGSDVTPTIVPVDTAEIAGVLGLAKA</sequence>
<evidence type="ECO:0000256" key="9">
    <source>
        <dbReference type="ARBA" id="ARBA00022898"/>
    </source>
</evidence>
<evidence type="ECO:0000256" key="12">
    <source>
        <dbReference type="NCBIfam" id="TIGR00260"/>
    </source>
</evidence>
<evidence type="ECO:0000256" key="13">
    <source>
        <dbReference type="PIRNR" id="PIRNR038945"/>
    </source>
</evidence>
<dbReference type="GO" id="GO:0004795">
    <property type="term" value="F:threonine synthase activity"/>
    <property type="evidence" value="ECO:0007669"/>
    <property type="project" value="UniProtKB-UniRule"/>
</dbReference>
<keyword evidence="10 13" id="KW-0456">Lyase</keyword>
<dbReference type="GO" id="GO:0009097">
    <property type="term" value="P:isoleucine biosynthetic process"/>
    <property type="evidence" value="ECO:0007669"/>
    <property type="project" value="TreeGrafter"/>
</dbReference>
<protein>
    <recommendedName>
        <fullName evidence="6 12">Threonine synthase</fullName>
        <ecNumber evidence="5 12">4.2.3.1</ecNumber>
    </recommendedName>
</protein>
<dbReference type="NCBIfam" id="TIGR00260">
    <property type="entry name" value="thrC"/>
    <property type="match status" value="1"/>
</dbReference>
<dbReference type="GO" id="GO:0006565">
    <property type="term" value="P:L-serine catabolic process"/>
    <property type="evidence" value="ECO:0007669"/>
    <property type="project" value="TreeGrafter"/>
</dbReference>
<comment type="cofactor">
    <cofactor evidence="1 13 14">
        <name>pyridoxal 5'-phosphate</name>
        <dbReference type="ChEBI" id="CHEBI:597326"/>
    </cofactor>
</comment>
<dbReference type="PANTHER" id="PTHR48078">
    <property type="entry name" value="THREONINE DEHYDRATASE, MITOCHONDRIAL-RELATED"/>
    <property type="match status" value="1"/>
</dbReference>
<dbReference type="PANTHER" id="PTHR48078:SF6">
    <property type="entry name" value="L-THREONINE DEHYDRATASE CATABOLIC TDCB"/>
    <property type="match status" value="1"/>
</dbReference>
<comment type="caution">
    <text evidence="18">The sequence shown here is derived from an EMBL/GenBank/DDBJ whole genome shotgun (WGS) entry which is preliminary data.</text>
</comment>
<dbReference type="Proteomes" id="UP000272015">
    <property type="component" value="Unassembled WGS sequence"/>
</dbReference>
<dbReference type="EC" id="4.2.3.1" evidence="5 12"/>
<organism evidence="18 19">
    <name type="scientific">Cryobacterium melibiosiphilum</name>
    <dbReference type="NCBI Taxonomy" id="995039"/>
    <lineage>
        <taxon>Bacteria</taxon>
        <taxon>Bacillati</taxon>
        <taxon>Actinomycetota</taxon>
        <taxon>Actinomycetes</taxon>
        <taxon>Micrococcales</taxon>
        <taxon>Microbacteriaceae</taxon>
        <taxon>Cryobacterium</taxon>
    </lineage>
</organism>
<keyword evidence="9 13" id="KW-0663">Pyridoxal phosphate</keyword>
<evidence type="ECO:0000256" key="14">
    <source>
        <dbReference type="PIRSR" id="PIRSR038945-1"/>
    </source>
</evidence>
<dbReference type="Gene3D" id="3.40.50.1100">
    <property type="match status" value="2"/>
</dbReference>
<comment type="catalytic activity">
    <reaction evidence="11 13">
        <text>O-phospho-L-homoserine + H2O = L-threonine + phosphate</text>
        <dbReference type="Rhea" id="RHEA:10840"/>
        <dbReference type="ChEBI" id="CHEBI:15377"/>
        <dbReference type="ChEBI" id="CHEBI:43474"/>
        <dbReference type="ChEBI" id="CHEBI:57590"/>
        <dbReference type="ChEBI" id="CHEBI:57926"/>
        <dbReference type="EC" id="4.2.3.1"/>
    </reaction>
</comment>